<dbReference type="Proteomes" id="UP000070412">
    <property type="component" value="Unassembled WGS sequence"/>
</dbReference>
<reference evidence="2" key="2">
    <citation type="submission" date="2020-01" db="EMBL/GenBank/DDBJ databases">
        <authorList>
            <person name="Korhonen P.K.K."/>
            <person name="Guangxu M.G."/>
            <person name="Wang T.W."/>
            <person name="Stroehlein A.J.S."/>
            <person name="Young N.D."/>
            <person name="Ang C.-S.A."/>
            <person name="Fernando D.W.F."/>
            <person name="Lu H.L."/>
            <person name="Taylor S.T."/>
            <person name="Ehtesham M.E.M."/>
            <person name="Najaraj S.H.N."/>
            <person name="Harsha G.H.G."/>
            <person name="Madugundu A.M."/>
            <person name="Renuse S.R."/>
            <person name="Holt D.H."/>
            <person name="Pandey A.P."/>
            <person name="Papenfuss A.P."/>
            <person name="Gasser R.B.G."/>
            <person name="Fischer K.F."/>
        </authorList>
    </citation>
    <scope>NUCLEOTIDE SEQUENCE</scope>
    <source>
        <strain evidence="2">SSS_KF_BRIS2020</strain>
    </source>
</reference>
<evidence type="ECO:0000256" key="1">
    <source>
        <dbReference type="SAM" id="Phobius"/>
    </source>
</evidence>
<proteinExistence type="predicted"/>
<evidence type="ECO:0000313" key="2">
    <source>
        <dbReference type="EMBL" id="KAF7496339.1"/>
    </source>
</evidence>
<keyword evidence="1" id="KW-0472">Membrane</keyword>
<keyword evidence="1" id="KW-0812">Transmembrane</keyword>
<gene>
    <name evidence="2" type="ORF">SSS_1287</name>
</gene>
<organism evidence="2">
    <name type="scientific">Sarcoptes scabiei</name>
    <name type="common">Itch mite</name>
    <name type="synonym">Acarus scabiei</name>
    <dbReference type="NCBI Taxonomy" id="52283"/>
    <lineage>
        <taxon>Eukaryota</taxon>
        <taxon>Metazoa</taxon>
        <taxon>Ecdysozoa</taxon>
        <taxon>Arthropoda</taxon>
        <taxon>Chelicerata</taxon>
        <taxon>Arachnida</taxon>
        <taxon>Acari</taxon>
        <taxon>Acariformes</taxon>
        <taxon>Sarcoptiformes</taxon>
        <taxon>Astigmata</taxon>
        <taxon>Psoroptidia</taxon>
        <taxon>Sarcoptoidea</taxon>
        <taxon>Sarcoptidae</taxon>
        <taxon>Sarcoptinae</taxon>
        <taxon>Sarcoptes</taxon>
    </lineage>
</organism>
<reference evidence="4" key="1">
    <citation type="journal article" date="2020" name="PLoS Negl. Trop. Dis.">
        <title>High-quality nuclear genome for Sarcoptes scabiei-A critical resource for a neglected parasite.</title>
        <authorList>
            <person name="Korhonen P.K."/>
            <person name="Gasser R.B."/>
            <person name="Ma G."/>
            <person name="Wang T."/>
            <person name="Stroehlein A.J."/>
            <person name="Young N.D."/>
            <person name="Ang C.S."/>
            <person name="Fernando D.D."/>
            <person name="Lu H.C."/>
            <person name="Taylor S."/>
            <person name="Reynolds S.L."/>
            <person name="Mofiz E."/>
            <person name="Najaraj S.H."/>
            <person name="Gowda H."/>
            <person name="Madugundu A."/>
            <person name="Renuse S."/>
            <person name="Holt D."/>
            <person name="Pandey A."/>
            <person name="Papenfuss A.T."/>
            <person name="Fischer K."/>
        </authorList>
    </citation>
    <scope>NUCLEOTIDE SEQUENCE [LARGE SCALE GENOMIC DNA]</scope>
</reference>
<accession>A0A834RG09</accession>
<dbReference type="OrthoDB" id="6498858at2759"/>
<sequence>MTKLLEKIIFAQLVALMALIIISFIILFANRPKHSVEERIDRIEILKQFDSIILQNELFLSNQTKILLSKDIEWLQRLRLNRTGCYPLDRLTLFYHYCVEESEFPILFDDQCWPHSVDLYQKLLLTFQNISEFASEFVSFFNKLIKESEGMNNLIESELNEAFEYSRRIGRDCEHSKIWPLNFDPSLPSSSDDHELWELYCLRRIKFPSLISVNSGKYYLPGYYYERINSDHLKPEELWTIRWMEKKFIPYFNSNKILKERYRTELNRSKQYAMLNGLDCDL</sequence>
<dbReference type="AlphaFoldDB" id="A0A834RG09"/>
<feature type="transmembrane region" description="Helical" evidence="1">
    <location>
        <begin position="9"/>
        <end position="29"/>
    </location>
</feature>
<reference evidence="3" key="3">
    <citation type="submission" date="2022-06" db="UniProtKB">
        <authorList>
            <consortium name="EnsemblMetazoa"/>
        </authorList>
    </citation>
    <scope>IDENTIFICATION</scope>
</reference>
<name>A0A834RG09_SARSC</name>
<protein>
    <submittedName>
        <fullName evidence="2 3">Uncharacterized protein</fullName>
    </submittedName>
</protein>
<dbReference type="EMBL" id="WVUK01000012">
    <property type="protein sequence ID" value="KAF7496339.1"/>
    <property type="molecule type" value="Genomic_DNA"/>
</dbReference>
<keyword evidence="4" id="KW-1185">Reference proteome</keyword>
<evidence type="ECO:0000313" key="3">
    <source>
        <dbReference type="EnsemblMetazoa" id="KAF7496339.1"/>
    </source>
</evidence>
<keyword evidence="1" id="KW-1133">Transmembrane helix</keyword>
<evidence type="ECO:0000313" key="4">
    <source>
        <dbReference type="Proteomes" id="UP000070412"/>
    </source>
</evidence>
<dbReference type="EnsemblMetazoa" id="SSS_1287s_mrna">
    <property type="protein sequence ID" value="KAF7496339.1"/>
    <property type="gene ID" value="SSS_1287"/>
</dbReference>